<evidence type="ECO:0000256" key="3">
    <source>
        <dbReference type="ARBA" id="ARBA00022989"/>
    </source>
</evidence>
<keyword evidence="3 5" id="KW-1133">Transmembrane helix</keyword>
<feature type="transmembrane region" description="Helical" evidence="5">
    <location>
        <begin position="122"/>
        <end position="145"/>
    </location>
</feature>
<dbReference type="PANTHER" id="PTHR10250:SF26">
    <property type="entry name" value="GLUTATHIONE S-TRANSFERASE 3, MITOCHONDRIAL"/>
    <property type="match status" value="1"/>
</dbReference>
<dbReference type="Gene3D" id="1.20.120.550">
    <property type="entry name" value="Membrane associated eicosanoid/glutathione metabolism-like domain"/>
    <property type="match status" value="1"/>
</dbReference>
<dbReference type="Pfam" id="PF01124">
    <property type="entry name" value="MAPEG"/>
    <property type="match status" value="1"/>
</dbReference>
<evidence type="ECO:0000256" key="2">
    <source>
        <dbReference type="ARBA" id="ARBA00022692"/>
    </source>
</evidence>
<dbReference type="EMBL" id="MCFK01004683">
    <property type="protein sequence ID" value="RKF60887.1"/>
    <property type="molecule type" value="Genomic_DNA"/>
</dbReference>
<dbReference type="STRING" id="212602.A0A420HU04"/>
<dbReference type="GO" id="GO:0016020">
    <property type="term" value="C:membrane"/>
    <property type="evidence" value="ECO:0007669"/>
    <property type="project" value="UniProtKB-SubCell"/>
</dbReference>
<dbReference type="Proteomes" id="UP000286134">
    <property type="component" value="Unassembled WGS sequence"/>
</dbReference>
<name>A0A420HU04_9PEZI</name>
<organism evidence="6 7">
    <name type="scientific">Erysiphe neolycopersici</name>
    <dbReference type="NCBI Taxonomy" id="212602"/>
    <lineage>
        <taxon>Eukaryota</taxon>
        <taxon>Fungi</taxon>
        <taxon>Dikarya</taxon>
        <taxon>Ascomycota</taxon>
        <taxon>Pezizomycotina</taxon>
        <taxon>Leotiomycetes</taxon>
        <taxon>Erysiphales</taxon>
        <taxon>Erysiphaceae</taxon>
        <taxon>Erysiphe</taxon>
    </lineage>
</organism>
<gene>
    <name evidence="6" type="ORF">OnM2_046074</name>
</gene>
<dbReference type="SUPFAM" id="SSF161084">
    <property type="entry name" value="MAPEG domain-like"/>
    <property type="match status" value="1"/>
</dbReference>
<protein>
    <submittedName>
        <fullName evidence="6">Microsomal glutathione S-transferase 3</fullName>
    </submittedName>
</protein>
<keyword evidence="4 5" id="KW-0472">Membrane</keyword>
<evidence type="ECO:0000313" key="7">
    <source>
        <dbReference type="Proteomes" id="UP000286134"/>
    </source>
</evidence>
<dbReference type="GO" id="GO:0004364">
    <property type="term" value="F:glutathione transferase activity"/>
    <property type="evidence" value="ECO:0007669"/>
    <property type="project" value="TreeGrafter"/>
</dbReference>
<feature type="transmembrane region" description="Helical" evidence="5">
    <location>
        <begin position="76"/>
        <end position="101"/>
    </location>
</feature>
<dbReference type="InterPro" id="IPR001129">
    <property type="entry name" value="Membr-assoc_MAPEG"/>
</dbReference>
<comment type="caution">
    <text evidence="6">The sequence shown here is derived from an EMBL/GenBank/DDBJ whole genome shotgun (WGS) entry which is preliminary data.</text>
</comment>
<dbReference type="GO" id="GO:0004602">
    <property type="term" value="F:glutathione peroxidase activity"/>
    <property type="evidence" value="ECO:0007669"/>
    <property type="project" value="TreeGrafter"/>
</dbReference>
<dbReference type="GO" id="GO:0005635">
    <property type="term" value="C:nuclear envelope"/>
    <property type="evidence" value="ECO:0007669"/>
    <property type="project" value="TreeGrafter"/>
</dbReference>
<dbReference type="GO" id="GO:0005783">
    <property type="term" value="C:endoplasmic reticulum"/>
    <property type="evidence" value="ECO:0007669"/>
    <property type="project" value="TreeGrafter"/>
</dbReference>
<evidence type="ECO:0000256" key="5">
    <source>
        <dbReference type="SAM" id="Phobius"/>
    </source>
</evidence>
<reference evidence="6 7" key="1">
    <citation type="journal article" date="2018" name="BMC Genomics">
        <title>Comparative genome analyses reveal sequence features reflecting distinct modes of host-adaptation between dicot and monocot powdery mildew.</title>
        <authorList>
            <person name="Wu Y."/>
            <person name="Ma X."/>
            <person name="Pan Z."/>
            <person name="Kale S.D."/>
            <person name="Song Y."/>
            <person name="King H."/>
            <person name="Zhang Q."/>
            <person name="Presley C."/>
            <person name="Deng X."/>
            <person name="Wei C.I."/>
            <person name="Xiao S."/>
        </authorList>
    </citation>
    <scope>NUCLEOTIDE SEQUENCE [LARGE SCALE GENOMIC DNA]</scope>
    <source>
        <strain evidence="6">UMSG2</strain>
    </source>
</reference>
<evidence type="ECO:0000313" key="6">
    <source>
        <dbReference type="EMBL" id="RKF60887.1"/>
    </source>
</evidence>
<dbReference type="OrthoDB" id="410651at2759"/>
<evidence type="ECO:0000256" key="1">
    <source>
        <dbReference type="ARBA" id="ARBA00004141"/>
    </source>
</evidence>
<dbReference type="InterPro" id="IPR023352">
    <property type="entry name" value="MAPEG-like_dom_sf"/>
</dbReference>
<dbReference type="InterPro" id="IPR050997">
    <property type="entry name" value="MAPEG"/>
</dbReference>
<keyword evidence="7" id="KW-1185">Reference proteome</keyword>
<feature type="transmembrane region" description="Helical" evidence="5">
    <location>
        <begin position="12"/>
        <end position="29"/>
    </location>
</feature>
<keyword evidence="2 5" id="KW-0812">Transmembrane</keyword>
<comment type="subcellular location">
    <subcellularLocation>
        <location evidence="1">Membrane</location>
        <topology evidence="1">Multi-pass membrane protein</topology>
    </subcellularLocation>
</comment>
<dbReference type="PANTHER" id="PTHR10250">
    <property type="entry name" value="MICROSOMAL GLUTATHIONE S-TRANSFERASE"/>
    <property type="match status" value="1"/>
</dbReference>
<accession>A0A420HU04</accession>
<sequence length="147" mass="15943">MISFDIGSNYGYVLLAATSTFVINTIHSFNTGSYRRAAGIEYPAAYAPSSRTDQAAHRFNSAQRAHANFIENQPTVLGAMLIAGFKFPLATASLGGLWSLFRLIYMWGYSQGQPGGKGRYKGIAFFLFQYGLIGLAGYTSISMILGS</sequence>
<dbReference type="AlphaFoldDB" id="A0A420HU04"/>
<keyword evidence="6" id="KW-0808">Transferase</keyword>
<proteinExistence type="predicted"/>
<evidence type="ECO:0000256" key="4">
    <source>
        <dbReference type="ARBA" id="ARBA00023136"/>
    </source>
</evidence>